<dbReference type="EMBL" id="KV922009">
    <property type="protein sequence ID" value="ORE03303.1"/>
    <property type="molecule type" value="Genomic_DNA"/>
</dbReference>
<feature type="non-terminal residue" evidence="1">
    <location>
        <position position="1"/>
    </location>
</feature>
<organism evidence="1">
    <name type="scientific">Rhizopus microsporus var. microsporus</name>
    <dbReference type="NCBI Taxonomy" id="86635"/>
    <lineage>
        <taxon>Eukaryota</taxon>
        <taxon>Fungi</taxon>
        <taxon>Fungi incertae sedis</taxon>
        <taxon>Mucoromycota</taxon>
        <taxon>Mucoromycotina</taxon>
        <taxon>Mucoromycetes</taxon>
        <taxon>Mucorales</taxon>
        <taxon>Mucorineae</taxon>
        <taxon>Rhizopodaceae</taxon>
        <taxon>Rhizopus</taxon>
    </lineage>
</organism>
<protein>
    <submittedName>
        <fullName evidence="1">Uncharacterized protein</fullName>
    </submittedName>
</protein>
<dbReference type="VEuPathDB" id="FungiDB:BCV72DRAFT_315664"/>
<proteinExistence type="predicted"/>
<name>A0A1X0QU57_RHIZD</name>
<accession>A0A1X0QU57</accession>
<gene>
    <name evidence="1" type="ORF">BCV72DRAFT_315664</name>
</gene>
<evidence type="ECO:0000313" key="1">
    <source>
        <dbReference type="EMBL" id="ORE03303.1"/>
    </source>
</evidence>
<sequence length="81" mass="9493">LVVQPIECGVNLTRVETKSFKVQKKKKDNRGRPPVFTGEYAQFLIKYIDSNIASTVHQTHDELYKTFLRLKKYQSMQFISI</sequence>
<dbReference type="AlphaFoldDB" id="A0A1X0QU57"/>
<reference evidence="1" key="1">
    <citation type="journal article" date="2016" name="Proc. Natl. Acad. Sci. U.S.A.">
        <title>Lipid metabolic changes in an early divergent fungus govern the establishment of a mutualistic symbiosis with endobacteria.</title>
        <authorList>
            <person name="Lastovetsky O.A."/>
            <person name="Gaspar M.L."/>
            <person name="Mondo S.J."/>
            <person name="LaButti K.M."/>
            <person name="Sandor L."/>
            <person name="Grigoriev I.V."/>
            <person name="Henry S.A."/>
            <person name="Pawlowska T.E."/>
        </authorList>
    </citation>
    <scope>NUCLEOTIDE SEQUENCE [LARGE SCALE GENOMIC DNA]</scope>
    <source>
        <strain evidence="1">ATCC 52814</strain>
    </source>
</reference>
<dbReference type="Proteomes" id="UP000242414">
    <property type="component" value="Unassembled WGS sequence"/>
</dbReference>